<dbReference type="InterPro" id="IPR047640">
    <property type="entry name" value="RpiR-like"/>
</dbReference>
<evidence type="ECO:0000259" key="4">
    <source>
        <dbReference type="PROSITE" id="PS51071"/>
    </source>
</evidence>
<dbReference type="InterPro" id="IPR000281">
    <property type="entry name" value="HTH_RpiR"/>
</dbReference>
<feature type="domain" description="HTH rpiR-type" evidence="4">
    <location>
        <begin position="1"/>
        <end position="77"/>
    </location>
</feature>
<dbReference type="EMBL" id="UGYZ01000002">
    <property type="protein sequence ID" value="SUJ10571.1"/>
    <property type="molecule type" value="Genomic_DNA"/>
</dbReference>
<organism evidence="6 7">
    <name type="scientific">Sporosarcina pasteurii</name>
    <name type="common">Bacillus pasteurii</name>
    <dbReference type="NCBI Taxonomy" id="1474"/>
    <lineage>
        <taxon>Bacteria</taxon>
        <taxon>Bacillati</taxon>
        <taxon>Bacillota</taxon>
        <taxon>Bacilli</taxon>
        <taxon>Bacillales</taxon>
        <taxon>Caryophanaceae</taxon>
        <taxon>Sporosarcina</taxon>
    </lineage>
</organism>
<keyword evidence="2" id="KW-0238">DNA-binding</keyword>
<dbReference type="Proteomes" id="UP000254519">
    <property type="component" value="Unassembled WGS sequence"/>
</dbReference>
<dbReference type="InterPro" id="IPR035472">
    <property type="entry name" value="RpiR-like_SIS"/>
</dbReference>
<name>A0A380C1H9_SPOPA</name>
<dbReference type="Gene3D" id="1.10.10.10">
    <property type="entry name" value="Winged helix-like DNA-binding domain superfamily/Winged helix DNA-binding domain"/>
    <property type="match status" value="1"/>
</dbReference>
<evidence type="ECO:0000256" key="1">
    <source>
        <dbReference type="ARBA" id="ARBA00023015"/>
    </source>
</evidence>
<reference evidence="6 7" key="1">
    <citation type="submission" date="2018-06" db="EMBL/GenBank/DDBJ databases">
        <authorList>
            <consortium name="Pathogen Informatics"/>
            <person name="Doyle S."/>
        </authorList>
    </citation>
    <scope>NUCLEOTIDE SEQUENCE [LARGE SCALE GENOMIC DNA]</scope>
    <source>
        <strain evidence="7">ATCC 11859 / DSM 33 / NCIB 8841 / NCTC 4822</strain>
    </source>
</reference>
<dbReference type="GO" id="GO:0097367">
    <property type="term" value="F:carbohydrate derivative binding"/>
    <property type="evidence" value="ECO:0007669"/>
    <property type="project" value="InterPro"/>
</dbReference>
<keyword evidence="3" id="KW-0804">Transcription</keyword>
<dbReference type="PANTHER" id="PTHR30514">
    <property type="entry name" value="GLUCOKINASE"/>
    <property type="match status" value="1"/>
</dbReference>
<dbReference type="InterPro" id="IPR036388">
    <property type="entry name" value="WH-like_DNA-bd_sf"/>
</dbReference>
<evidence type="ECO:0000313" key="7">
    <source>
        <dbReference type="Proteomes" id="UP000254519"/>
    </source>
</evidence>
<dbReference type="GO" id="GO:0003677">
    <property type="term" value="F:DNA binding"/>
    <property type="evidence" value="ECO:0007669"/>
    <property type="project" value="UniProtKB-KW"/>
</dbReference>
<dbReference type="GO" id="GO:0003700">
    <property type="term" value="F:DNA-binding transcription factor activity"/>
    <property type="evidence" value="ECO:0007669"/>
    <property type="project" value="InterPro"/>
</dbReference>
<dbReference type="SUPFAM" id="SSF46689">
    <property type="entry name" value="Homeodomain-like"/>
    <property type="match status" value="1"/>
</dbReference>
<dbReference type="CDD" id="cd05013">
    <property type="entry name" value="SIS_RpiR"/>
    <property type="match status" value="1"/>
</dbReference>
<feature type="domain" description="SIS" evidence="5">
    <location>
        <begin position="124"/>
        <end position="261"/>
    </location>
</feature>
<protein>
    <submittedName>
        <fullName evidence="6">Uncharacterized HTH-type transcriptional regulator ybbH</fullName>
    </submittedName>
</protein>
<dbReference type="AlphaFoldDB" id="A0A380C1H9"/>
<dbReference type="InterPro" id="IPR046348">
    <property type="entry name" value="SIS_dom_sf"/>
</dbReference>
<dbReference type="SUPFAM" id="SSF53697">
    <property type="entry name" value="SIS domain"/>
    <property type="match status" value="1"/>
</dbReference>
<dbReference type="GO" id="GO:1901135">
    <property type="term" value="P:carbohydrate derivative metabolic process"/>
    <property type="evidence" value="ECO:0007669"/>
    <property type="project" value="InterPro"/>
</dbReference>
<dbReference type="RefSeq" id="WP_115361798.1">
    <property type="nucleotide sequence ID" value="NZ_CP038012.1"/>
</dbReference>
<evidence type="ECO:0000256" key="3">
    <source>
        <dbReference type="ARBA" id="ARBA00023163"/>
    </source>
</evidence>
<proteinExistence type="predicted"/>
<accession>A0A380C1H9</accession>
<dbReference type="Gene3D" id="3.40.50.10490">
    <property type="entry name" value="Glucose-6-phosphate isomerase like protein, domain 1"/>
    <property type="match status" value="1"/>
</dbReference>
<dbReference type="Pfam" id="PF01418">
    <property type="entry name" value="HTH_6"/>
    <property type="match status" value="1"/>
</dbReference>
<sequence>MEFKELIHEHYNQLSVSQKKVALYVMDHPKIVAMSPAQVVGETMGVSETTVIRFCHSLGFSGYAKLQKAIREQLLFHESSLTTYQQAKVELEQAPHFFEQVMTQDLEKIMETMKQINEADYEAAIQQLAKAETIYVLGLRSSHIAANWLSYAIGLVRDDVQLIRPETEDVIQTLRQMNRNSVVIVISFHRYLKQTIQITQLAHEQEAFIIGITDSLLAPISQYSHLLFPIHSPNQSTLDATASLFSFMNAIVAGLSVNDKDRFEERQNQYRAIASDFLFVEGVDEQ</sequence>
<evidence type="ECO:0000259" key="5">
    <source>
        <dbReference type="PROSITE" id="PS51464"/>
    </source>
</evidence>
<dbReference type="InterPro" id="IPR009057">
    <property type="entry name" value="Homeodomain-like_sf"/>
</dbReference>
<keyword evidence="7" id="KW-1185">Reference proteome</keyword>
<gene>
    <name evidence="6" type="primary">ybbH_2</name>
    <name evidence="6" type="ORF">NCTC4822_02001</name>
</gene>
<dbReference type="Pfam" id="PF01380">
    <property type="entry name" value="SIS"/>
    <property type="match status" value="1"/>
</dbReference>
<keyword evidence="1" id="KW-0805">Transcription regulation</keyword>
<evidence type="ECO:0000313" key="6">
    <source>
        <dbReference type="EMBL" id="SUJ10571.1"/>
    </source>
</evidence>
<dbReference type="PANTHER" id="PTHR30514:SF18">
    <property type="entry name" value="RPIR-FAMILY TRANSCRIPTIONAL REGULATOR"/>
    <property type="match status" value="1"/>
</dbReference>
<evidence type="ECO:0000256" key="2">
    <source>
        <dbReference type="ARBA" id="ARBA00023125"/>
    </source>
</evidence>
<dbReference type="OrthoDB" id="2930at2"/>
<dbReference type="PROSITE" id="PS51464">
    <property type="entry name" value="SIS"/>
    <property type="match status" value="1"/>
</dbReference>
<dbReference type="InterPro" id="IPR001347">
    <property type="entry name" value="SIS_dom"/>
</dbReference>
<dbReference type="PROSITE" id="PS51071">
    <property type="entry name" value="HTH_RPIR"/>
    <property type="match status" value="1"/>
</dbReference>